<evidence type="ECO:0000313" key="3">
    <source>
        <dbReference type="EMBL" id="EGK72268.1"/>
    </source>
</evidence>
<proteinExistence type="inferred from homology"/>
<feature type="domain" description="UspA" evidence="2">
    <location>
        <begin position="4"/>
        <end position="146"/>
    </location>
</feature>
<gene>
    <name evidence="3" type="ORF">METUNv1_01384</name>
</gene>
<comment type="caution">
    <text evidence="3">The sequence shown here is derived from an EMBL/GenBank/DDBJ whole genome shotgun (WGS) entry which is preliminary data.</text>
</comment>
<name>F5RB07_METUF</name>
<accession>F5RB07</accession>
<dbReference type="CDD" id="cd00293">
    <property type="entry name" value="USP-like"/>
    <property type="match status" value="2"/>
</dbReference>
<feature type="domain" description="UspA" evidence="2">
    <location>
        <begin position="153"/>
        <end position="293"/>
    </location>
</feature>
<dbReference type="Proteomes" id="UP000005019">
    <property type="component" value="Unassembled WGS sequence"/>
</dbReference>
<dbReference type="STRING" id="1000565.METUNv1_01384"/>
<evidence type="ECO:0000256" key="1">
    <source>
        <dbReference type="ARBA" id="ARBA00008791"/>
    </source>
</evidence>
<dbReference type="eggNOG" id="COG0589">
    <property type="taxonomic scope" value="Bacteria"/>
</dbReference>
<dbReference type="PRINTS" id="PR01438">
    <property type="entry name" value="UNVRSLSTRESS"/>
</dbReference>
<organism evidence="3 4">
    <name type="scientific">Methyloversatilis universalis (strain ATCC BAA-1314 / DSM 25237 / JCM 13912 / CCUG 52030 / FAM5)</name>
    <dbReference type="NCBI Taxonomy" id="1000565"/>
    <lineage>
        <taxon>Bacteria</taxon>
        <taxon>Pseudomonadati</taxon>
        <taxon>Pseudomonadota</taxon>
        <taxon>Betaproteobacteria</taxon>
        <taxon>Nitrosomonadales</taxon>
        <taxon>Sterolibacteriaceae</taxon>
        <taxon>Methyloversatilis</taxon>
    </lineage>
</organism>
<comment type="similarity">
    <text evidence="1">Belongs to the universal stress protein A family.</text>
</comment>
<sequence length="311" mass="33472">MPTIRRLIAATDLSDASLHAVDRGFELAARHGAHYTLLHALGLDALGPLRDLLGDEAELVAEKAIQHQFDALAAVAGDPARNAGVVADVKIEPGLATRVLADYAASEQADLVLVGARGASVLSRLLVGSTASRLLRKCASPVLVVKKPGRTPYRRVLAPVDFSPGSLATLRMAAQIAPDADVLLLHSFDVPFEGMLQYAGIEQAVIHRYRAEARERALRRLHELAEEAGLERGRYSVRIEHGEATRHILDAQTECRCDLVAMGKHGTHVTEELLLGSVTKHVLSEADADVLVVVDRRGPTLPPPFSGEDFV</sequence>
<dbReference type="PANTHER" id="PTHR46268">
    <property type="entry name" value="STRESS RESPONSE PROTEIN NHAX"/>
    <property type="match status" value="1"/>
</dbReference>
<keyword evidence="4" id="KW-1185">Reference proteome</keyword>
<dbReference type="RefSeq" id="WP_008060150.1">
    <property type="nucleotide sequence ID" value="NZ_AFHG01000041.1"/>
</dbReference>
<dbReference type="AlphaFoldDB" id="F5RB07"/>
<dbReference type="InterPro" id="IPR014729">
    <property type="entry name" value="Rossmann-like_a/b/a_fold"/>
</dbReference>
<dbReference type="Pfam" id="PF00582">
    <property type="entry name" value="Usp"/>
    <property type="match status" value="2"/>
</dbReference>
<dbReference type="EMBL" id="AFHG01000041">
    <property type="protein sequence ID" value="EGK72268.1"/>
    <property type="molecule type" value="Genomic_DNA"/>
</dbReference>
<dbReference type="Gene3D" id="3.40.50.620">
    <property type="entry name" value="HUPs"/>
    <property type="match status" value="2"/>
</dbReference>
<dbReference type="PANTHER" id="PTHR46268:SF15">
    <property type="entry name" value="UNIVERSAL STRESS PROTEIN HP_0031"/>
    <property type="match status" value="1"/>
</dbReference>
<evidence type="ECO:0000259" key="2">
    <source>
        <dbReference type="Pfam" id="PF00582"/>
    </source>
</evidence>
<dbReference type="InterPro" id="IPR006015">
    <property type="entry name" value="Universal_stress_UspA"/>
</dbReference>
<dbReference type="SUPFAM" id="SSF52402">
    <property type="entry name" value="Adenine nucleotide alpha hydrolases-like"/>
    <property type="match status" value="2"/>
</dbReference>
<dbReference type="OrthoDB" id="9792500at2"/>
<evidence type="ECO:0000313" key="4">
    <source>
        <dbReference type="Proteomes" id="UP000005019"/>
    </source>
</evidence>
<reference evidence="3 4" key="1">
    <citation type="journal article" date="2011" name="J. Bacteriol.">
        <title>Genome sequence of Methyloversatilis universalis FAM5T, a methylotrophic representative of the order Rhodocyclales.</title>
        <authorList>
            <person name="Kittichotirat W."/>
            <person name="Good N.M."/>
            <person name="Hall R."/>
            <person name="Bringel F."/>
            <person name="Lajus A."/>
            <person name="Medigue C."/>
            <person name="Smalley N.E."/>
            <person name="Beck D."/>
            <person name="Bumgarner R."/>
            <person name="Vuilleumier S."/>
            <person name="Kalyuzhnaya M.G."/>
        </authorList>
    </citation>
    <scope>NUCLEOTIDE SEQUENCE [LARGE SCALE GENOMIC DNA]</scope>
    <source>
        <strain evidence="4">ATCC BAA-1314 / JCM 13912 / FAM5</strain>
    </source>
</reference>
<dbReference type="InterPro" id="IPR006016">
    <property type="entry name" value="UspA"/>
</dbReference>
<protein>
    <submittedName>
        <fullName evidence="3">Universal stress protein</fullName>
    </submittedName>
</protein>